<dbReference type="InterPro" id="IPR000960">
    <property type="entry name" value="Flavin_mOase"/>
</dbReference>
<dbReference type="InterPro" id="IPR050346">
    <property type="entry name" value="FMO-like"/>
</dbReference>
<dbReference type="AlphaFoldDB" id="A0ABD3UXA2"/>
<dbReference type="EMBL" id="JBJQND010000015">
    <property type="protein sequence ID" value="KAL3853381.1"/>
    <property type="molecule type" value="Genomic_DNA"/>
</dbReference>
<evidence type="ECO:0000256" key="2">
    <source>
        <dbReference type="ARBA" id="ARBA00009183"/>
    </source>
</evidence>
<sequence length="427" mass="49160">MVQKVAVIGGGAAGLCALRHLTARPEQFQAVAFEQNSRVGGTWIFTNKIGKDENGLPIFSSMYKNLRTNLPKEVMAFPDFPFKTGAPSFISHEEVLQYLENYATHYRLYKYIKFQTIVETVRPLKGDNNTSWELTYCPVKERDQSCTELFDAVIVCNGHYSVPLYPDIVGLEDFAGQVIHSHDYREPEKYADLRVVCLGAAASGQEICLDIASKAKQVYLSHDTPFLKTDLPSNVEQQPGIKYLTKSSVIFSNNEEVEIDALILCTGYKYSFPFLTEECHLKIEQERITPLYKHLVHTQFHTLSFIGICKRICPFPQFHCQIKFVLSVLDGSTVLPSQEEMDRDTERDYQTRLEEGLPPRHAHTMGPRQWKYNDDLSCMAKFEPIPKVVQQLYDYVHDERNNYLSIYKEVDYELVDDTIFKPIQRYK</sequence>
<comment type="similarity">
    <text evidence="2 8">Belongs to the FMO family.</text>
</comment>
<keyword evidence="3 8" id="KW-0285">Flavoprotein</keyword>
<dbReference type="PRINTS" id="PR00370">
    <property type="entry name" value="FMOXYGENASE"/>
</dbReference>
<dbReference type="Gene3D" id="3.50.50.60">
    <property type="entry name" value="FAD/NAD(P)-binding domain"/>
    <property type="match status" value="2"/>
</dbReference>
<keyword evidence="5" id="KW-0521">NADP</keyword>
<evidence type="ECO:0000256" key="1">
    <source>
        <dbReference type="ARBA" id="ARBA00001974"/>
    </source>
</evidence>
<dbReference type="GO" id="GO:0050660">
    <property type="term" value="F:flavin adenine dinucleotide binding"/>
    <property type="evidence" value="ECO:0007669"/>
    <property type="project" value="UniProtKB-ARBA"/>
</dbReference>
<dbReference type="FunFam" id="3.50.50.60:FF:000138">
    <property type="entry name" value="Flavin-containing monooxygenase"/>
    <property type="match status" value="1"/>
</dbReference>
<dbReference type="PANTHER" id="PTHR23023">
    <property type="entry name" value="DIMETHYLANILINE MONOOXYGENASE"/>
    <property type="match status" value="1"/>
</dbReference>
<organism evidence="9 10">
    <name type="scientific">Sinanodonta woodiana</name>
    <name type="common">Chinese pond mussel</name>
    <name type="synonym">Anodonta woodiana</name>
    <dbReference type="NCBI Taxonomy" id="1069815"/>
    <lineage>
        <taxon>Eukaryota</taxon>
        <taxon>Metazoa</taxon>
        <taxon>Spiralia</taxon>
        <taxon>Lophotrochozoa</taxon>
        <taxon>Mollusca</taxon>
        <taxon>Bivalvia</taxon>
        <taxon>Autobranchia</taxon>
        <taxon>Heteroconchia</taxon>
        <taxon>Palaeoheterodonta</taxon>
        <taxon>Unionida</taxon>
        <taxon>Unionoidea</taxon>
        <taxon>Unionidae</taxon>
        <taxon>Unioninae</taxon>
        <taxon>Sinanodonta</taxon>
    </lineage>
</organism>
<comment type="caution">
    <text evidence="9">The sequence shown here is derived from an EMBL/GenBank/DDBJ whole genome shotgun (WGS) entry which is preliminary data.</text>
</comment>
<dbReference type="Proteomes" id="UP001634394">
    <property type="component" value="Unassembled WGS sequence"/>
</dbReference>
<comment type="cofactor">
    <cofactor evidence="1 8">
        <name>FAD</name>
        <dbReference type="ChEBI" id="CHEBI:57692"/>
    </cofactor>
</comment>
<evidence type="ECO:0000256" key="6">
    <source>
        <dbReference type="ARBA" id="ARBA00023002"/>
    </source>
</evidence>
<protein>
    <recommendedName>
        <fullName evidence="8">Flavin-containing monooxygenase</fullName>
        <ecNumber evidence="8">1.-.-.-</ecNumber>
    </recommendedName>
</protein>
<evidence type="ECO:0000256" key="3">
    <source>
        <dbReference type="ARBA" id="ARBA00022630"/>
    </source>
</evidence>
<keyword evidence="10" id="KW-1185">Reference proteome</keyword>
<name>A0ABD3UXA2_SINWO</name>
<dbReference type="InterPro" id="IPR020946">
    <property type="entry name" value="Flavin_mOase-like"/>
</dbReference>
<proteinExistence type="inferred from homology"/>
<gene>
    <name evidence="9" type="ORF">ACJMK2_016927</name>
</gene>
<evidence type="ECO:0000256" key="5">
    <source>
        <dbReference type="ARBA" id="ARBA00022857"/>
    </source>
</evidence>
<accession>A0ABD3UXA2</accession>
<evidence type="ECO:0000256" key="4">
    <source>
        <dbReference type="ARBA" id="ARBA00022827"/>
    </source>
</evidence>
<keyword evidence="7 8" id="KW-0503">Monooxygenase</keyword>
<dbReference type="PIRSF" id="PIRSF000332">
    <property type="entry name" value="FMO"/>
    <property type="match status" value="1"/>
</dbReference>
<keyword evidence="6 8" id="KW-0560">Oxidoreductase</keyword>
<evidence type="ECO:0000256" key="7">
    <source>
        <dbReference type="ARBA" id="ARBA00023033"/>
    </source>
</evidence>
<reference evidence="9 10" key="1">
    <citation type="submission" date="2024-11" db="EMBL/GenBank/DDBJ databases">
        <title>Chromosome-level genome assembly of the freshwater bivalve Anodonta woodiana.</title>
        <authorList>
            <person name="Chen X."/>
        </authorList>
    </citation>
    <scope>NUCLEOTIDE SEQUENCE [LARGE SCALE GENOMIC DNA]</scope>
    <source>
        <strain evidence="9">MN2024</strain>
        <tissue evidence="9">Gills</tissue>
    </source>
</reference>
<evidence type="ECO:0000256" key="8">
    <source>
        <dbReference type="RuleBase" id="RU361177"/>
    </source>
</evidence>
<evidence type="ECO:0000313" key="9">
    <source>
        <dbReference type="EMBL" id="KAL3853381.1"/>
    </source>
</evidence>
<dbReference type="Pfam" id="PF00743">
    <property type="entry name" value="FMO-like"/>
    <property type="match status" value="2"/>
</dbReference>
<keyword evidence="4 8" id="KW-0274">FAD</keyword>
<dbReference type="SUPFAM" id="SSF51905">
    <property type="entry name" value="FAD/NAD(P)-binding domain"/>
    <property type="match status" value="2"/>
</dbReference>
<evidence type="ECO:0000313" key="10">
    <source>
        <dbReference type="Proteomes" id="UP001634394"/>
    </source>
</evidence>
<dbReference type="InterPro" id="IPR036188">
    <property type="entry name" value="FAD/NAD-bd_sf"/>
</dbReference>
<dbReference type="EC" id="1.-.-.-" evidence="8"/>
<dbReference type="GO" id="GO:0016709">
    <property type="term" value="F:oxidoreductase activity, acting on paired donors, with incorporation or reduction of molecular oxygen, NAD(P)H as one donor, and incorporation of one atom of oxygen"/>
    <property type="evidence" value="ECO:0007669"/>
    <property type="project" value="UniProtKB-ARBA"/>
</dbReference>